<feature type="compositionally biased region" description="Polar residues" evidence="1">
    <location>
        <begin position="36"/>
        <end position="46"/>
    </location>
</feature>
<sequence length="153" mass="16806">MHRASRIGSPTAPLPLHSVLRRLPGPSARGEKEGGQRSTGRSTQDPSVHAGRNTMRPARANPQKNQSIDARAPGCSPRPRPGPRPRSDLNWFAPEALTTSATQRHTHRRKGRRGQAKPKPSPKPKPKREPEPESRGKQLWPQKPTVLTTLSGV</sequence>
<feature type="compositionally biased region" description="Basic and acidic residues" evidence="1">
    <location>
        <begin position="127"/>
        <end position="136"/>
    </location>
</feature>
<evidence type="ECO:0000256" key="1">
    <source>
        <dbReference type="SAM" id="MobiDB-lite"/>
    </source>
</evidence>
<keyword evidence="3" id="KW-1185">Reference proteome</keyword>
<dbReference type="Proteomes" id="UP000244005">
    <property type="component" value="Unassembled WGS sequence"/>
</dbReference>
<dbReference type="AlphaFoldDB" id="A0A2R6WGB7"/>
<evidence type="ECO:0000313" key="2">
    <source>
        <dbReference type="EMBL" id="PTQ32898.1"/>
    </source>
</evidence>
<feature type="compositionally biased region" description="Basic residues" evidence="1">
    <location>
        <begin position="104"/>
        <end position="126"/>
    </location>
</feature>
<proteinExistence type="predicted"/>
<dbReference type="EMBL" id="KZ772766">
    <property type="protein sequence ID" value="PTQ32898.1"/>
    <property type="molecule type" value="Genomic_DNA"/>
</dbReference>
<organism evidence="2 3">
    <name type="scientific">Marchantia polymorpha</name>
    <name type="common">Common liverwort</name>
    <name type="synonym">Marchantia aquatica</name>
    <dbReference type="NCBI Taxonomy" id="3197"/>
    <lineage>
        <taxon>Eukaryota</taxon>
        <taxon>Viridiplantae</taxon>
        <taxon>Streptophyta</taxon>
        <taxon>Embryophyta</taxon>
        <taxon>Marchantiophyta</taxon>
        <taxon>Marchantiopsida</taxon>
        <taxon>Marchantiidae</taxon>
        <taxon>Marchantiales</taxon>
        <taxon>Marchantiaceae</taxon>
        <taxon>Marchantia</taxon>
    </lineage>
</organism>
<accession>A0A2R6WGB7</accession>
<name>A0A2R6WGB7_MARPO</name>
<protein>
    <submittedName>
        <fullName evidence="2">Uncharacterized protein</fullName>
    </submittedName>
</protein>
<reference evidence="3" key="1">
    <citation type="journal article" date="2017" name="Cell">
        <title>Insights into land plant evolution garnered from the Marchantia polymorpha genome.</title>
        <authorList>
            <person name="Bowman J.L."/>
            <person name="Kohchi T."/>
            <person name="Yamato K.T."/>
            <person name="Jenkins J."/>
            <person name="Shu S."/>
            <person name="Ishizaki K."/>
            <person name="Yamaoka S."/>
            <person name="Nishihama R."/>
            <person name="Nakamura Y."/>
            <person name="Berger F."/>
            <person name="Adam C."/>
            <person name="Aki S.S."/>
            <person name="Althoff F."/>
            <person name="Araki T."/>
            <person name="Arteaga-Vazquez M.A."/>
            <person name="Balasubrmanian S."/>
            <person name="Barry K."/>
            <person name="Bauer D."/>
            <person name="Boehm C.R."/>
            <person name="Briginshaw L."/>
            <person name="Caballero-Perez J."/>
            <person name="Catarino B."/>
            <person name="Chen F."/>
            <person name="Chiyoda S."/>
            <person name="Chovatia M."/>
            <person name="Davies K.M."/>
            <person name="Delmans M."/>
            <person name="Demura T."/>
            <person name="Dierschke T."/>
            <person name="Dolan L."/>
            <person name="Dorantes-Acosta A.E."/>
            <person name="Eklund D.M."/>
            <person name="Florent S.N."/>
            <person name="Flores-Sandoval E."/>
            <person name="Fujiyama A."/>
            <person name="Fukuzawa H."/>
            <person name="Galik B."/>
            <person name="Grimanelli D."/>
            <person name="Grimwood J."/>
            <person name="Grossniklaus U."/>
            <person name="Hamada T."/>
            <person name="Haseloff J."/>
            <person name="Hetherington A.J."/>
            <person name="Higo A."/>
            <person name="Hirakawa Y."/>
            <person name="Hundley H.N."/>
            <person name="Ikeda Y."/>
            <person name="Inoue K."/>
            <person name="Inoue S.I."/>
            <person name="Ishida S."/>
            <person name="Jia Q."/>
            <person name="Kakita M."/>
            <person name="Kanazawa T."/>
            <person name="Kawai Y."/>
            <person name="Kawashima T."/>
            <person name="Kennedy M."/>
            <person name="Kinose K."/>
            <person name="Kinoshita T."/>
            <person name="Kohara Y."/>
            <person name="Koide E."/>
            <person name="Komatsu K."/>
            <person name="Kopischke S."/>
            <person name="Kubo M."/>
            <person name="Kyozuka J."/>
            <person name="Lagercrantz U."/>
            <person name="Lin S.S."/>
            <person name="Lindquist E."/>
            <person name="Lipzen A.M."/>
            <person name="Lu C.W."/>
            <person name="De Luna E."/>
            <person name="Martienssen R.A."/>
            <person name="Minamino N."/>
            <person name="Mizutani M."/>
            <person name="Mizutani M."/>
            <person name="Mochizuki N."/>
            <person name="Monte I."/>
            <person name="Mosher R."/>
            <person name="Nagasaki H."/>
            <person name="Nakagami H."/>
            <person name="Naramoto S."/>
            <person name="Nishitani K."/>
            <person name="Ohtani M."/>
            <person name="Okamoto T."/>
            <person name="Okumura M."/>
            <person name="Phillips J."/>
            <person name="Pollak B."/>
            <person name="Reinders A."/>
            <person name="Rovekamp M."/>
            <person name="Sano R."/>
            <person name="Sawa S."/>
            <person name="Schmid M.W."/>
            <person name="Shirakawa M."/>
            <person name="Solano R."/>
            <person name="Spunde A."/>
            <person name="Suetsugu N."/>
            <person name="Sugano S."/>
            <person name="Sugiyama A."/>
            <person name="Sun R."/>
            <person name="Suzuki Y."/>
            <person name="Takenaka M."/>
            <person name="Takezawa D."/>
            <person name="Tomogane H."/>
            <person name="Tsuzuki M."/>
            <person name="Ueda T."/>
            <person name="Umeda M."/>
            <person name="Ward J.M."/>
            <person name="Watanabe Y."/>
            <person name="Yazaki K."/>
            <person name="Yokoyama R."/>
            <person name="Yoshitake Y."/>
            <person name="Yotsui I."/>
            <person name="Zachgo S."/>
            <person name="Schmutz J."/>
        </authorList>
    </citation>
    <scope>NUCLEOTIDE SEQUENCE [LARGE SCALE GENOMIC DNA]</scope>
    <source>
        <strain evidence="3">Tak-1</strain>
    </source>
</reference>
<evidence type="ECO:0000313" key="3">
    <source>
        <dbReference type="Proteomes" id="UP000244005"/>
    </source>
</evidence>
<feature type="region of interest" description="Disordered" evidence="1">
    <location>
        <begin position="1"/>
        <end position="153"/>
    </location>
</feature>
<gene>
    <name evidence="2" type="ORF">MARPO_0094s0067</name>
</gene>